<accession>A0A392RM18</accession>
<comment type="caution">
    <text evidence="1">The sequence shown here is derived from an EMBL/GenBank/DDBJ whole genome shotgun (WGS) entry which is preliminary data.</text>
</comment>
<reference evidence="1 2" key="1">
    <citation type="journal article" date="2018" name="Front. Plant Sci.">
        <title>Red Clover (Trifolium pratense) and Zigzag Clover (T. medium) - A Picture of Genomic Similarities and Differences.</title>
        <authorList>
            <person name="Dluhosova J."/>
            <person name="Istvanek J."/>
            <person name="Nedelnik J."/>
            <person name="Repkova J."/>
        </authorList>
    </citation>
    <scope>NUCLEOTIDE SEQUENCE [LARGE SCALE GENOMIC DNA]</scope>
    <source>
        <strain evidence="2">cv. 10/8</strain>
        <tissue evidence="1">Leaf</tissue>
    </source>
</reference>
<sequence length="70" mass="8105">MSHRAEFWISLEEQGEASDFTHGFRVKFRTGRNVGSAWKNKVKLLTSRMDFAWCEIGAKKSKHAVRTNYA</sequence>
<dbReference type="Proteomes" id="UP000265520">
    <property type="component" value="Unassembled WGS sequence"/>
</dbReference>
<keyword evidence="2" id="KW-1185">Reference proteome</keyword>
<dbReference type="EMBL" id="LXQA010247011">
    <property type="protein sequence ID" value="MCI37663.1"/>
    <property type="molecule type" value="Genomic_DNA"/>
</dbReference>
<proteinExistence type="predicted"/>
<name>A0A392RM18_9FABA</name>
<evidence type="ECO:0000313" key="2">
    <source>
        <dbReference type="Proteomes" id="UP000265520"/>
    </source>
</evidence>
<dbReference type="AlphaFoldDB" id="A0A392RM18"/>
<organism evidence="1 2">
    <name type="scientific">Trifolium medium</name>
    <dbReference type="NCBI Taxonomy" id="97028"/>
    <lineage>
        <taxon>Eukaryota</taxon>
        <taxon>Viridiplantae</taxon>
        <taxon>Streptophyta</taxon>
        <taxon>Embryophyta</taxon>
        <taxon>Tracheophyta</taxon>
        <taxon>Spermatophyta</taxon>
        <taxon>Magnoliopsida</taxon>
        <taxon>eudicotyledons</taxon>
        <taxon>Gunneridae</taxon>
        <taxon>Pentapetalae</taxon>
        <taxon>rosids</taxon>
        <taxon>fabids</taxon>
        <taxon>Fabales</taxon>
        <taxon>Fabaceae</taxon>
        <taxon>Papilionoideae</taxon>
        <taxon>50 kb inversion clade</taxon>
        <taxon>NPAAA clade</taxon>
        <taxon>Hologalegina</taxon>
        <taxon>IRL clade</taxon>
        <taxon>Trifolieae</taxon>
        <taxon>Trifolium</taxon>
    </lineage>
</organism>
<evidence type="ECO:0000313" key="1">
    <source>
        <dbReference type="EMBL" id="MCI37663.1"/>
    </source>
</evidence>
<protein>
    <submittedName>
        <fullName evidence="1">Uncharacterized protein</fullName>
    </submittedName>
</protein>